<dbReference type="RefSeq" id="XP_027775435.1">
    <property type="nucleotide sequence ID" value="XM_027919634.1"/>
</dbReference>
<evidence type="ECO:0000313" key="17">
    <source>
        <dbReference type="RefSeq" id="XP_027775432.1"/>
    </source>
</evidence>
<evidence type="ECO:0000313" key="22">
    <source>
        <dbReference type="RefSeq" id="XP_027775437.1"/>
    </source>
</evidence>
<evidence type="ECO:0000313" key="6">
    <source>
        <dbReference type="RefSeq" id="XP_027775421.1"/>
    </source>
</evidence>
<dbReference type="RefSeq" id="XP_027775436.1">
    <property type="nucleotide sequence ID" value="XM_027919635.1"/>
</dbReference>
<accession>A0ABM1VI59</accession>
<dbReference type="GeneID" id="107031429"/>
<evidence type="ECO:0000313" key="14">
    <source>
        <dbReference type="RefSeq" id="XP_027775429.1"/>
    </source>
</evidence>
<protein>
    <submittedName>
        <fullName evidence="2 3">Uncharacterized protein LOC107031429 isoform X1</fullName>
    </submittedName>
</protein>
<dbReference type="RefSeq" id="XP_027775419.1">
    <property type="nucleotide sequence ID" value="XM_027919618.1"/>
</dbReference>
<organism evidence="1 12">
    <name type="scientific">Solanum pennellii</name>
    <name type="common">Tomato</name>
    <name type="synonym">Lycopersicon pennellii</name>
    <dbReference type="NCBI Taxonomy" id="28526"/>
    <lineage>
        <taxon>Eukaryota</taxon>
        <taxon>Viridiplantae</taxon>
        <taxon>Streptophyta</taxon>
        <taxon>Embryophyta</taxon>
        <taxon>Tracheophyta</taxon>
        <taxon>Spermatophyta</taxon>
        <taxon>Magnoliopsida</taxon>
        <taxon>eudicotyledons</taxon>
        <taxon>Gunneridae</taxon>
        <taxon>Pentapetalae</taxon>
        <taxon>asterids</taxon>
        <taxon>lamiids</taxon>
        <taxon>Solanales</taxon>
        <taxon>Solanaceae</taxon>
        <taxon>Solanoideae</taxon>
        <taxon>Solaneae</taxon>
        <taxon>Solanum</taxon>
        <taxon>Solanum subgen. Lycopersicon</taxon>
    </lineage>
</organism>
<sequence length="141" mass="16816">MPQMSATRVVLLLISRRTRKVLNCLRQPLRKQVTPERWSLEWMLQRLNFTERTKSYDLNFKEEIHLTKMTGRPMLSSLLRLGSKYRLSVMTFLSPTLRGLARQLPRRLAMLFFFKMKKVKQQNNTCWHTHLNGELVQGMTH</sequence>
<evidence type="ECO:0000313" key="18">
    <source>
        <dbReference type="RefSeq" id="XP_027775433.1"/>
    </source>
</evidence>
<evidence type="ECO:0000313" key="10">
    <source>
        <dbReference type="RefSeq" id="XP_027775425.1"/>
    </source>
</evidence>
<dbReference type="RefSeq" id="XP_027775427.1">
    <property type="nucleotide sequence ID" value="XM_027919626.1"/>
</dbReference>
<evidence type="ECO:0000313" key="13">
    <source>
        <dbReference type="RefSeq" id="XP_027775428.1"/>
    </source>
</evidence>
<dbReference type="RefSeq" id="XP_027775421.1">
    <property type="nucleotide sequence ID" value="XM_027919620.1"/>
</dbReference>
<dbReference type="RefSeq" id="XP_027775423.1">
    <property type="nucleotide sequence ID" value="XM_027919622.1"/>
</dbReference>
<dbReference type="RefSeq" id="XP_027775429.1">
    <property type="nucleotide sequence ID" value="XM_027919628.1"/>
</dbReference>
<dbReference type="RefSeq" id="XP_027775426.1">
    <property type="nucleotide sequence ID" value="XM_027919625.1"/>
</dbReference>
<dbReference type="RefSeq" id="XP_027775420.1">
    <property type="nucleotide sequence ID" value="XM_027919619.1"/>
</dbReference>
<reference evidence="1" key="1">
    <citation type="journal article" date="2014" name="Nat. Genet.">
        <title>The genome of the stress-tolerant wild tomato species Solanum pennellii.</title>
        <authorList>
            <person name="Bolger A."/>
            <person name="Scossa F."/>
            <person name="Bolger M.E."/>
            <person name="Lanz C."/>
            <person name="Maumus F."/>
            <person name="Tohge T."/>
            <person name="Quesneville H."/>
            <person name="Alseekh S."/>
            <person name="Sorensen I."/>
            <person name="Lichtenstein G."/>
            <person name="Fich E.A."/>
            <person name="Conte M."/>
            <person name="Keller H."/>
            <person name="Schneeberger K."/>
            <person name="Schwacke R."/>
            <person name="Ofner I."/>
            <person name="Vrebalov J."/>
            <person name="Xu Y."/>
            <person name="Osorio S."/>
            <person name="Aflitos S.A."/>
            <person name="Schijlen E."/>
            <person name="Jimenez-Gomez J.M."/>
            <person name="Ryngajllo M."/>
            <person name="Kimura S."/>
            <person name="Kumar R."/>
            <person name="Koenig D."/>
            <person name="Headland L.R."/>
            <person name="Maloof J.N."/>
            <person name="Sinha N."/>
            <person name="van Ham R.C."/>
            <person name="Lankhorst R.K."/>
            <person name="Mao L."/>
            <person name="Vogel A."/>
            <person name="Arsova B."/>
            <person name="Panstruga R."/>
            <person name="Fei Z."/>
            <person name="Rose J.K."/>
            <person name="Zamir D."/>
            <person name="Carrari F."/>
            <person name="Giovannoni J.J."/>
            <person name="Weigel D."/>
            <person name="Usadel B."/>
            <person name="Fernie A.R."/>
        </authorList>
    </citation>
    <scope>NUCLEOTIDE SEQUENCE [LARGE SCALE GENOMIC DNA]</scope>
</reference>
<evidence type="ECO:0000313" key="15">
    <source>
        <dbReference type="RefSeq" id="XP_027775430.1"/>
    </source>
</evidence>
<dbReference type="RefSeq" id="XP_027775424.1">
    <property type="nucleotide sequence ID" value="XM_027919623.1"/>
</dbReference>
<dbReference type="RefSeq" id="XP_027775428.1">
    <property type="nucleotide sequence ID" value="XM_027919627.1"/>
</dbReference>
<dbReference type="RefSeq" id="XP_027775422.1">
    <property type="nucleotide sequence ID" value="XM_027919621.1"/>
</dbReference>
<evidence type="ECO:0000313" key="16">
    <source>
        <dbReference type="RefSeq" id="XP_027775431.1"/>
    </source>
</evidence>
<evidence type="ECO:0000313" key="4">
    <source>
        <dbReference type="RefSeq" id="XP_027775419.1"/>
    </source>
</evidence>
<gene>
    <name evidence="2 3 4 5 6 7 8 9 10 11 12 13 14 15 16 17 18 19 20 21 22" type="primary">LOC107031429</name>
</gene>
<dbReference type="RefSeq" id="XP_027775425.1">
    <property type="nucleotide sequence ID" value="XM_027919624.1"/>
</dbReference>
<dbReference type="RefSeq" id="XP_015088288.1">
    <property type="nucleotide sequence ID" value="XM_015232802.2"/>
</dbReference>
<evidence type="ECO:0000313" key="19">
    <source>
        <dbReference type="RefSeq" id="XP_027775434.1"/>
    </source>
</evidence>
<dbReference type="Proteomes" id="UP000694930">
    <property type="component" value="Chromosome 9"/>
</dbReference>
<dbReference type="RefSeq" id="XP_027775418.1">
    <property type="nucleotide sequence ID" value="XM_027919617.1"/>
</dbReference>
<evidence type="ECO:0000313" key="7">
    <source>
        <dbReference type="RefSeq" id="XP_027775422.1"/>
    </source>
</evidence>
<dbReference type="RefSeq" id="XP_027775433.1">
    <property type="nucleotide sequence ID" value="XM_027919632.1"/>
</dbReference>
<reference evidence="2 3" key="2">
    <citation type="submission" date="2025-05" db="UniProtKB">
        <authorList>
            <consortium name="RefSeq"/>
        </authorList>
    </citation>
    <scope>IDENTIFICATION</scope>
</reference>
<keyword evidence="1" id="KW-1185">Reference proteome</keyword>
<evidence type="ECO:0000313" key="21">
    <source>
        <dbReference type="RefSeq" id="XP_027775436.1"/>
    </source>
</evidence>
<dbReference type="RefSeq" id="XP_027775430.1">
    <property type="nucleotide sequence ID" value="XM_027919629.1"/>
</dbReference>
<evidence type="ECO:0000313" key="3">
    <source>
        <dbReference type="RefSeq" id="XP_027775418.1"/>
    </source>
</evidence>
<evidence type="ECO:0000313" key="20">
    <source>
        <dbReference type="RefSeq" id="XP_027775435.1"/>
    </source>
</evidence>
<evidence type="ECO:0000313" key="2">
    <source>
        <dbReference type="RefSeq" id="XP_015088288.1"/>
    </source>
</evidence>
<dbReference type="RefSeq" id="XP_027775434.1">
    <property type="nucleotide sequence ID" value="XM_027919633.1"/>
</dbReference>
<proteinExistence type="predicted"/>
<dbReference type="RefSeq" id="XP_027775437.1">
    <property type="nucleotide sequence ID" value="XM_027919636.1"/>
</dbReference>
<name>A0ABM1VI59_SOLPN</name>
<evidence type="ECO:0000313" key="1">
    <source>
        <dbReference type="Proteomes" id="UP000694930"/>
    </source>
</evidence>
<evidence type="ECO:0000313" key="8">
    <source>
        <dbReference type="RefSeq" id="XP_027775423.1"/>
    </source>
</evidence>
<dbReference type="RefSeq" id="XP_027775431.1">
    <property type="nucleotide sequence ID" value="XM_027919630.1"/>
</dbReference>
<dbReference type="RefSeq" id="XP_027775432.1">
    <property type="nucleotide sequence ID" value="XM_027919631.1"/>
</dbReference>
<evidence type="ECO:0000313" key="5">
    <source>
        <dbReference type="RefSeq" id="XP_027775420.1"/>
    </source>
</evidence>
<evidence type="ECO:0000313" key="9">
    <source>
        <dbReference type="RefSeq" id="XP_027775424.1"/>
    </source>
</evidence>
<evidence type="ECO:0000313" key="12">
    <source>
        <dbReference type="RefSeq" id="XP_027775427.1"/>
    </source>
</evidence>
<evidence type="ECO:0000313" key="11">
    <source>
        <dbReference type="RefSeq" id="XP_027775426.1"/>
    </source>
</evidence>